<reference evidence="2 4" key="2">
    <citation type="submission" date="2020-05" db="EMBL/GenBank/DDBJ databases">
        <authorList>
            <person name="Campoy J."/>
            <person name="Schneeberger K."/>
            <person name="Spophaly S."/>
        </authorList>
    </citation>
    <scope>NUCLEOTIDE SEQUENCE [LARGE SCALE GENOMIC DNA]</scope>
    <source>
        <strain evidence="2">PruArmRojPasFocal</strain>
    </source>
</reference>
<feature type="region of interest" description="Disordered" evidence="1">
    <location>
        <begin position="1"/>
        <end position="22"/>
    </location>
</feature>
<dbReference type="EMBL" id="CAEKKB010000004">
    <property type="protein sequence ID" value="CAB4306559.1"/>
    <property type="molecule type" value="Genomic_DNA"/>
</dbReference>
<protein>
    <submittedName>
        <fullName evidence="2">Uncharacterized protein</fullName>
    </submittedName>
</protein>
<accession>A0A6J5UJG6</accession>
<evidence type="ECO:0000313" key="2">
    <source>
        <dbReference type="EMBL" id="CAB4276173.1"/>
    </source>
</evidence>
<evidence type="ECO:0000313" key="4">
    <source>
        <dbReference type="Proteomes" id="UP000507222"/>
    </source>
</evidence>
<proteinExistence type="predicted"/>
<dbReference type="EMBL" id="CAEKDK010000004">
    <property type="protein sequence ID" value="CAB4276173.1"/>
    <property type="molecule type" value="Genomic_DNA"/>
</dbReference>
<organism evidence="2 4">
    <name type="scientific">Prunus armeniaca</name>
    <name type="common">Apricot</name>
    <name type="synonym">Armeniaca vulgaris</name>
    <dbReference type="NCBI Taxonomy" id="36596"/>
    <lineage>
        <taxon>Eukaryota</taxon>
        <taxon>Viridiplantae</taxon>
        <taxon>Streptophyta</taxon>
        <taxon>Embryophyta</taxon>
        <taxon>Tracheophyta</taxon>
        <taxon>Spermatophyta</taxon>
        <taxon>Magnoliopsida</taxon>
        <taxon>eudicotyledons</taxon>
        <taxon>Gunneridae</taxon>
        <taxon>Pentapetalae</taxon>
        <taxon>rosids</taxon>
        <taxon>fabids</taxon>
        <taxon>Rosales</taxon>
        <taxon>Rosaceae</taxon>
        <taxon>Amygdaloideae</taxon>
        <taxon>Amygdaleae</taxon>
        <taxon>Prunus</taxon>
    </lineage>
</organism>
<gene>
    <name evidence="2" type="ORF">CURHAP_LOCUS25190</name>
    <name evidence="3" type="ORF">ORAREDHAP_LOCUS24773</name>
</gene>
<keyword evidence="5" id="KW-1185">Reference proteome</keyword>
<feature type="compositionally biased region" description="Low complexity" evidence="1">
    <location>
        <begin position="11"/>
        <end position="22"/>
    </location>
</feature>
<dbReference type="Proteomes" id="UP000507222">
    <property type="component" value="Unassembled WGS sequence"/>
</dbReference>
<dbReference type="Proteomes" id="UP000507245">
    <property type="component" value="Unassembled WGS sequence"/>
</dbReference>
<evidence type="ECO:0000313" key="5">
    <source>
        <dbReference type="Proteomes" id="UP000507245"/>
    </source>
</evidence>
<name>A0A6J5UJG6_PRUAR</name>
<reference evidence="5" key="1">
    <citation type="journal article" date="2020" name="Genome Biol.">
        <title>Gamete binning: chromosome-level and haplotype-resolved genome assembly enabled by high-throughput single-cell sequencing of gamete genomes.</title>
        <authorList>
            <person name="Campoy J.A."/>
            <person name="Sun H."/>
            <person name="Goel M."/>
            <person name="Jiao W.-B."/>
            <person name="Folz-Donahue K."/>
            <person name="Wang N."/>
            <person name="Rubio M."/>
            <person name="Liu C."/>
            <person name="Kukat C."/>
            <person name="Ruiz D."/>
            <person name="Huettel B."/>
            <person name="Schneeberger K."/>
        </authorList>
    </citation>
    <scope>NUCLEOTIDE SEQUENCE [LARGE SCALE GENOMIC DNA]</scope>
    <source>
        <strain evidence="5">cv. Rojo Pasion</strain>
    </source>
</reference>
<evidence type="ECO:0000256" key="1">
    <source>
        <dbReference type="SAM" id="MobiDB-lite"/>
    </source>
</evidence>
<sequence length="87" mass="9889">MTLEKLARNTYRYSRSGSSNSNEENFWRQWKVIVVGRDNGACPALSAFSLIVDRDSFHQLMGQSTDHKTSSSTIILLMLPRKVKKAI</sequence>
<evidence type="ECO:0000313" key="3">
    <source>
        <dbReference type="EMBL" id="CAB4306559.1"/>
    </source>
</evidence>
<dbReference type="AlphaFoldDB" id="A0A6J5UJG6"/>